<dbReference type="STRING" id="3088.A0A383VXS0"/>
<gene>
    <name evidence="5" type="ORF">BQ4739_LOCUS10493</name>
</gene>
<evidence type="ECO:0000256" key="1">
    <source>
        <dbReference type="ARBA" id="ARBA00022603"/>
    </source>
</evidence>
<reference evidence="5 6" key="1">
    <citation type="submission" date="2016-10" db="EMBL/GenBank/DDBJ databases">
        <authorList>
            <person name="Cai Z."/>
        </authorList>
    </citation>
    <scope>NUCLEOTIDE SEQUENCE [LARGE SCALE GENOMIC DNA]</scope>
</reference>
<dbReference type="InterPro" id="IPR001214">
    <property type="entry name" value="SET_dom"/>
</dbReference>
<dbReference type="PANTHER" id="PTHR13271">
    <property type="entry name" value="UNCHARACTERIZED PUTATIVE METHYLTRANSFERASE"/>
    <property type="match status" value="1"/>
</dbReference>
<evidence type="ECO:0000259" key="4">
    <source>
        <dbReference type="PROSITE" id="PS50280"/>
    </source>
</evidence>
<dbReference type="InterPro" id="IPR046341">
    <property type="entry name" value="SET_dom_sf"/>
</dbReference>
<keyword evidence="2" id="KW-0808">Transferase</keyword>
<dbReference type="InterPro" id="IPR015353">
    <property type="entry name" value="Rubisco_LSMT_subst-bd"/>
</dbReference>
<feature type="domain" description="SET" evidence="4">
    <location>
        <begin position="63"/>
        <end position="291"/>
    </location>
</feature>
<organism evidence="5 6">
    <name type="scientific">Tetradesmus obliquus</name>
    <name type="common">Green alga</name>
    <name type="synonym">Acutodesmus obliquus</name>
    <dbReference type="NCBI Taxonomy" id="3088"/>
    <lineage>
        <taxon>Eukaryota</taxon>
        <taxon>Viridiplantae</taxon>
        <taxon>Chlorophyta</taxon>
        <taxon>core chlorophytes</taxon>
        <taxon>Chlorophyceae</taxon>
        <taxon>CS clade</taxon>
        <taxon>Sphaeropleales</taxon>
        <taxon>Scenedesmaceae</taxon>
        <taxon>Tetradesmus</taxon>
    </lineage>
</organism>
<dbReference type="SUPFAM" id="SSF81822">
    <property type="entry name" value="RuBisCo LSMT C-terminal, substrate-binding domain"/>
    <property type="match status" value="1"/>
</dbReference>
<proteinExistence type="predicted"/>
<evidence type="ECO:0000313" key="5">
    <source>
        <dbReference type="EMBL" id="SZX70267.1"/>
    </source>
</evidence>
<evidence type="ECO:0000313" key="6">
    <source>
        <dbReference type="Proteomes" id="UP000256970"/>
    </source>
</evidence>
<keyword evidence="3" id="KW-0949">S-adenosyl-L-methionine</keyword>
<sequence length="470" mass="50821">MSISAGTKSLSCYRNKSYQSCSALPGLGQLFRRISGQSSQPLDLVDSQPELLQWLQERQYDACKLKLVTQELPGQGRGLVANAAVCKGELLLAVPQQLIIFPETAAAESCLAPLLSQPQQLSDWSLLALFLAEQLYLCDRAGGSSSSAAWAPYIGVLPRNPIGTVLDWSQKDVDTLLAGSGLASTAAMIRIGAQLVWQDLQPLLTAAKQQGLCPADMFSKADIYWAIGICLSRSVRLADRGDQVVLVPFADLLNHEPSCEAYLLWEEQQQAVVLRPDRDYSPGQQVFISYGPKSSGELLLSYGFCPPAGSNPHDAARLSFSLQDSDPWLQAKQQALQRQGKASSESFALRIDGLPAELLPSLALCAAQPQSAAEVEALADELFAGRWPSIGGVSCEQLALEMLAKACKAALKGYPQQAEADRQLAAAGQAGGGFAHRRELMAAVRVRERQILSRTEFVAQQRIRQLRKGA</sequence>
<keyword evidence="6" id="KW-1185">Reference proteome</keyword>
<dbReference type="PANTHER" id="PTHR13271:SF154">
    <property type="entry name" value="GRIP DOMAIN-CONTAINING PROTEIN"/>
    <property type="match status" value="1"/>
</dbReference>
<accession>A0A383VXS0</accession>
<dbReference type="PROSITE" id="PS50280">
    <property type="entry name" value="SET"/>
    <property type="match status" value="1"/>
</dbReference>
<dbReference type="GO" id="GO:0016279">
    <property type="term" value="F:protein-lysine N-methyltransferase activity"/>
    <property type="evidence" value="ECO:0007669"/>
    <property type="project" value="TreeGrafter"/>
</dbReference>
<protein>
    <recommendedName>
        <fullName evidence="4">SET domain-containing protein</fullName>
    </recommendedName>
</protein>
<dbReference type="Pfam" id="PF09273">
    <property type="entry name" value="Rubis-subs-bind"/>
    <property type="match status" value="1"/>
</dbReference>
<dbReference type="EMBL" id="FNXT01000984">
    <property type="protein sequence ID" value="SZX70267.1"/>
    <property type="molecule type" value="Genomic_DNA"/>
</dbReference>
<dbReference type="InterPro" id="IPR036464">
    <property type="entry name" value="Rubisco_LSMT_subst-bd_sf"/>
</dbReference>
<dbReference type="Gene3D" id="3.90.1420.10">
    <property type="entry name" value="Rubisco LSMT, substrate-binding domain"/>
    <property type="match status" value="1"/>
</dbReference>
<dbReference type="AlphaFoldDB" id="A0A383VXS0"/>
<dbReference type="Pfam" id="PF00856">
    <property type="entry name" value="SET"/>
    <property type="match status" value="1"/>
</dbReference>
<dbReference type="SUPFAM" id="SSF82199">
    <property type="entry name" value="SET domain"/>
    <property type="match status" value="1"/>
</dbReference>
<evidence type="ECO:0000256" key="2">
    <source>
        <dbReference type="ARBA" id="ARBA00022679"/>
    </source>
</evidence>
<keyword evidence="1" id="KW-0489">Methyltransferase</keyword>
<dbReference type="Proteomes" id="UP000256970">
    <property type="component" value="Unassembled WGS sequence"/>
</dbReference>
<dbReference type="GO" id="GO:0032259">
    <property type="term" value="P:methylation"/>
    <property type="evidence" value="ECO:0007669"/>
    <property type="project" value="UniProtKB-KW"/>
</dbReference>
<dbReference type="InterPro" id="IPR050600">
    <property type="entry name" value="SETD3_SETD6_MTase"/>
</dbReference>
<dbReference type="Gene3D" id="3.90.1410.10">
    <property type="entry name" value="set domain protein methyltransferase, domain 1"/>
    <property type="match status" value="1"/>
</dbReference>
<name>A0A383VXS0_TETOB</name>
<evidence type="ECO:0000256" key="3">
    <source>
        <dbReference type="ARBA" id="ARBA00022691"/>
    </source>
</evidence>